<dbReference type="EMBL" id="CP069036">
    <property type="protein sequence ID" value="QRD02939.1"/>
    <property type="molecule type" value="Genomic_DNA"/>
</dbReference>
<evidence type="ECO:0000313" key="2">
    <source>
        <dbReference type="Proteomes" id="UP000663193"/>
    </source>
</evidence>
<reference evidence="2" key="1">
    <citation type="journal article" date="2021" name="BMC Genomics">
        <title>Chromosome-level genome assembly and manually-curated proteome of model necrotroph Parastagonospora nodorum Sn15 reveals a genome-wide trove of candidate effector homologs, and redundancy of virulence-related functions within an accessory chromosome.</title>
        <authorList>
            <person name="Bertazzoni S."/>
            <person name="Jones D.A.B."/>
            <person name="Phan H.T."/>
            <person name="Tan K.-C."/>
            <person name="Hane J.K."/>
        </authorList>
    </citation>
    <scope>NUCLEOTIDE SEQUENCE [LARGE SCALE GENOMIC DNA]</scope>
    <source>
        <strain evidence="2">SN15 / ATCC MYA-4574 / FGSC 10173)</strain>
    </source>
</reference>
<gene>
    <name evidence="1" type="ORF">JI435_418840</name>
</gene>
<dbReference type="VEuPathDB" id="FungiDB:JI435_418840"/>
<dbReference type="Proteomes" id="UP000663193">
    <property type="component" value="Chromosome 14"/>
</dbReference>
<dbReference type="OrthoDB" id="10556542at2759"/>
<sequence>MIPIALSPKLLEVKYAAYCTTVSPRPLASLRHTIFAPTPIGTPVPRKECASWALSFLMPSADVSHARPLRAVPP</sequence>
<dbReference type="AlphaFoldDB" id="A0A7U2FCY0"/>
<accession>A0A7U2FCY0</accession>
<protein>
    <submittedName>
        <fullName evidence="1">Uncharacterized protein</fullName>
    </submittedName>
</protein>
<name>A0A7U2FCY0_PHANO</name>
<evidence type="ECO:0000313" key="1">
    <source>
        <dbReference type="EMBL" id="QRD02939.1"/>
    </source>
</evidence>
<keyword evidence="2" id="KW-1185">Reference proteome</keyword>
<organism evidence="1 2">
    <name type="scientific">Phaeosphaeria nodorum (strain SN15 / ATCC MYA-4574 / FGSC 10173)</name>
    <name type="common">Glume blotch fungus</name>
    <name type="synonym">Parastagonospora nodorum</name>
    <dbReference type="NCBI Taxonomy" id="321614"/>
    <lineage>
        <taxon>Eukaryota</taxon>
        <taxon>Fungi</taxon>
        <taxon>Dikarya</taxon>
        <taxon>Ascomycota</taxon>
        <taxon>Pezizomycotina</taxon>
        <taxon>Dothideomycetes</taxon>
        <taxon>Pleosporomycetidae</taxon>
        <taxon>Pleosporales</taxon>
        <taxon>Pleosporineae</taxon>
        <taxon>Phaeosphaeriaceae</taxon>
        <taxon>Parastagonospora</taxon>
    </lineage>
</organism>
<proteinExistence type="predicted"/>